<name>A0A915D3N2_9BILA</name>
<evidence type="ECO:0000256" key="4">
    <source>
        <dbReference type="ARBA" id="ARBA00022989"/>
    </source>
</evidence>
<evidence type="ECO:0000256" key="7">
    <source>
        <dbReference type="SAM" id="Phobius"/>
    </source>
</evidence>
<dbReference type="GO" id="GO:0070072">
    <property type="term" value="P:vacuolar proton-transporting V-type ATPase complex assembly"/>
    <property type="evidence" value="ECO:0007669"/>
    <property type="project" value="InterPro"/>
</dbReference>
<evidence type="ECO:0000256" key="1">
    <source>
        <dbReference type="ARBA" id="ARBA00004477"/>
    </source>
</evidence>
<dbReference type="Pfam" id="PF11712">
    <property type="entry name" value="Vma12"/>
    <property type="match status" value="1"/>
</dbReference>
<dbReference type="InterPro" id="IPR021013">
    <property type="entry name" value="ATPase_Vma12"/>
</dbReference>
<dbReference type="Proteomes" id="UP000887574">
    <property type="component" value="Unplaced"/>
</dbReference>
<keyword evidence="3" id="KW-0256">Endoplasmic reticulum</keyword>
<dbReference type="AlphaFoldDB" id="A0A915D3N2"/>
<evidence type="ECO:0000313" key="9">
    <source>
        <dbReference type="WBParaSite" id="jg15035"/>
    </source>
</evidence>
<accession>A0A915D3N2</accession>
<dbReference type="PANTHER" id="PTHR31394:SF1">
    <property type="entry name" value="TRANSMEMBRANE PROTEIN 199"/>
    <property type="match status" value="1"/>
</dbReference>
<dbReference type="GO" id="GO:0005789">
    <property type="term" value="C:endoplasmic reticulum membrane"/>
    <property type="evidence" value="ECO:0007669"/>
    <property type="project" value="UniProtKB-SubCell"/>
</dbReference>
<evidence type="ECO:0000256" key="2">
    <source>
        <dbReference type="ARBA" id="ARBA00022692"/>
    </source>
</evidence>
<feature type="transmembrane region" description="Helical" evidence="7">
    <location>
        <begin position="155"/>
        <end position="175"/>
    </location>
</feature>
<keyword evidence="5 7" id="KW-0472">Membrane</keyword>
<dbReference type="PANTHER" id="PTHR31394">
    <property type="entry name" value="TRANSMEMBRANE PROTEIN 199"/>
    <property type="match status" value="1"/>
</dbReference>
<comment type="subcellular location">
    <subcellularLocation>
        <location evidence="1">Endoplasmic reticulum membrane</location>
        <topology evidence="1">Multi-pass membrane protein</topology>
    </subcellularLocation>
</comment>
<organism evidence="8 9">
    <name type="scientific">Ditylenchus dipsaci</name>
    <dbReference type="NCBI Taxonomy" id="166011"/>
    <lineage>
        <taxon>Eukaryota</taxon>
        <taxon>Metazoa</taxon>
        <taxon>Ecdysozoa</taxon>
        <taxon>Nematoda</taxon>
        <taxon>Chromadorea</taxon>
        <taxon>Rhabditida</taxon>
        <taxon>Tylenchina</taxon>
        <taxon>Tylenchomorpha</taxon>
        <taxon>Sphaerularioidea</taxon>
        <taxon>Anguinidae</taxon>
        <taxon>Anguininae</taxon>
        <taxon>Ditylenchus</taxon>
    </lineage>
</organism>
<evidence type="ECO:0000256" key="3">
    <source>
        <dbReference type="ARBA" id="ARBA00022824"/>
    </source>
</evidence>
<keyword evidence="2 7" id="KW-0812">Transmembrane</keyword>
<evidence type="ECO:0000313" key="8">
    <source>
        <dbReference type="Proteomes" id="UP000887574"/>
    </source>
</evidence>
<keyword evidence="4 7" id="KW-1133">Transmembrane helix</keyword>
<sequence length="230" mass="26292">MWKLSASERATLKKVVEDGGESWQELSAKKVTIKKGAQQLKTMFDILQADQISCDEVEAVYNCLPSTLEFHRFVDSLIPLSPEEIQSLSSKSPEDEKKDKQRKAKYQARLQQLRNEQEDREYNEMTKSIDAHRRYGKVDHMESFGKEMRDVNRQMIAVVNTLITVGGAFAFGFFGLDLAYPHLQLDIATRMLIGLVLGTLVFFADLYFIIKNMDIDSSSAPSKEFKSHKQ</sequence>
<reference evidence="9" key="1">
    <citation type="submission" date="2022-11" db="UniProtKB">
        <authorList>
            <consortium name="WormBaseParasite"/>
        </authorList>
    </citation>
    <scope>IDENTIFICATION</scope>
</reference>
<feature type="region of interest" description="Disordered" evidence="6">
    <location>
        <begin position="86"/>
        <end position="105"/>
    </location>
</feature>
<evidence type="ECO:0000256" key="5">
    <source>
        <dbReference type="ARBA" id="ARBA00023136"/>
    </source>
</evidence>
<evidence type="ECO:0000256" key="6">
    <source>
        <dbReference type="SAM" id="MobiDB-lite"/>
    </source>
</evidence>
<keyword evidence="8" id="KW-1185">Reference proteome</keyword>
<protein>
    <submittedName>
        <fullName evidence="9">Transmembrane protein 199</fullName>
    </submittedName>
</protein>
<feature type="transmembrane region" description="Helical" evidence="7">
    <location>
        <begin position="187"/>
        <end position="210"/>
    </location>
</feature>
<proteinExistence type="predicted"/>
<dbReference type="WBParaSite" id="jg15035">
    <property type="protein sequence ID" value="jg15035"/>
    <property type="gene ID" value="jg15035"/>
</dbReference>